<dbReference type="Gene3D" id="3.20.20.70">
    <property type="entry name" value="Aldolase class I"/>
    <property type="match status" value="1"/>
</dbReference>
<dbReference type="Pfam" id="PF02581">
    <property type="entry name" value="TMP-TENI"/>
    <property type="match status" value="1"/>
</dbReference>
<dbReference type="Pfam" id="PF08543">
    <property type="entry name" value="Phos_pyr_kin"/>
    <property type="match status" value="1"/>
</dbReference>
<sequence length="495" mass="51439">MSAPPAIAWTIAGSDSGGGAGIQADLLAMHNLGAHGCSVITAMTAQNSKGVTKVEYASCEMIKASLEALACDLPAGAIKLGMLGTEEVMAEVASFLGTYEGPVVCDPVMISTSGSSLMDPAAKAKLTAAIFPRSTIITPNKLEAEALLGRELRSARDVERAARDLLSTGVRSVLIKGGHHDESGALAQDFWTDGERALWLSSPRARHADTHGTGCTLSAAIAACLAQGYDACDAVTIGKAYVTAGIGAARRLGAGPGPVAHTGWPAQHAAMPWLTETAEQGHDRPELPPCHRDWGLYPVVDSAEWVGRLVGMGVRDVQLRVKGMSGGALEGEIARAQELSAAAGARLWVNDFWREAVACGAYGVHMGQEDLQEQGPFEVGFALAAAGTRLGISTHSYAELARALAVRPSYISLGPVFATASKDVQFAPRGAEEVRRWRNLIPPHVPLIAIGGITLERAPGVLAAGAEGIAVIAAVTKAPDVASAVAEWAALWAKQ</sequence>
<dbReference type="GO" id="GO:0008972">
    <property type="term" value="F:phosphomethylpyrimidine kinase activity"/>
    <property type="evidence" value="ECO:0007669"/>
    <property type="project" value="InterPro"/>
</dbReference>
<organism evidence="9 10">
    <name type="scientific">Tribonema minus</name>
    <dbReference type="NCBI Taxonomy" id="303371"/>
    <lineage>
        <taxon>Eukaryota</taxon>
        <taxon>Sar</taxon>
        <taxon>Stramenopiles</taxon>
        <taxon>Ochrophyta</taxon>
        <taxon>PX clade</taxon>
        <taxon>Xanthophyceae</taxon>
        <taxon>Tribonematales</taxon>
        <taxon>Tribonemataceae</taxon>
        <taxon>Tribonema</taxon>
    </lineage>
</organism>
<dbReference type="SUPFAM" id="SSF53613">
    <property type="entry name" value="Ribokinase-like"/>
    <property type="match status" value="1"/>
</dbReference>
<dbReference type="CDD" id="cd01169">
    <property type="entry name" value="HMPP_kinase"/>
    <property type="match status" value="1"/>
</dbReference>
<feature type="domain" description="Thiamine phosphate synthase/TenI" evidence="7">
    <location>
        <begin position="302"/>
        <end position="475"/>
    </location>
</feature>
<dbReference type="GO" id="GO:0005524">
    <property type="term" value="F:ATP binding"/>
    <property type="evidence" value="ECO:0007669"/>
    <property type="project" value="UniProtKB-KW"/>
</dbReference>
<dbReference type="GO" id="GO:0008902">
    <property type="term" value="F:hydroxymethylpyrimidine kinase activity"/>
    <property type="evidence" value="ECO:0007669"/>
    <property type="project" value="TreeGrafter"/>
</dbReference>
<keyword evidence="4" id="KW-0418">Kinase</keyword>
<dbReference type="AlphaFoldDB" id="A0A835ZKL9"/>
<dbReference type="InterPro" id="IPR029056">
    <property type="entry name" value="Ribokinase-like"/>
</dbReference>
<evidence type="ECO:0000259" key="7">
    <source>
        <dbReference type="Pfam" id="PF02581"/>
    </source>
</evidence>
<dbReference type="NCBIfam" id="TIGR00097">
    <property type="entry name" value="HMP-P_kinase"/>
    <property type="match status" value="1"/>
</dbReference>
<dbReference type="GO" id="GO:0005829">
    <property type="term" value="C:cytosol"/>
    <property type="evidence" value="ECO:0007669"/>
    <property type="project" value="TreeGrafter"/>
</dbReference>
<dbReference type="CDD" id="cd00564">
    <property type="entry name" value="TMP_TenI"/>
    <property type="match status" value="1"/>
</dbReference>
<dbReference type="Gene3D" id="3.40.1190.20">
    <property type="match status" value="1"/>
</dbReference>
<dbReference type="EMBL" id="JAFCMP010000003">
    <property type="protein sequence ID" value="KAG5192649.1"/>
    <property type="molecule type" value="Genomic_DNA"/>
</dbReference>
<dbReference type="InterPro" id="IPR004399">
    <property type="entry name" value="HMP/HMP-P_kinase_dom"/>
</dbReference>
<keyword evidence="6" id="KW-0511">Multifunctional enzyme</keyword>
<keyword evidence="5" id="KW-0067">ATP-binding</keyword>
<dbReference type="PANTHER" id="PTHR20858:SF17">
    <property type="entry name" value="HYDROXYMETHYLPYRIMIDINE_PHOSPHOMETHYLPYRIMIDINE KINASE THI20-RELATED"/>
    <property type="match status" value="1"/>
</dbReference>
<evidence type="ECO:0000259" key="8">
    <source>
        <dbReference type="Pfam" id="PF08543"/>
    </source>
</evidence>
<keyword evidence="10" id="KW-1185">Reference proteome</keyword>
<dbReference type="GO" id="GO:0009228">
    <property type="term" value="P:thiamine biosynthetic process"/>
    <property type="evidence" value="ECO:0007669"/>
    <property type="project" value="UniProtKB-KW"/>
</dbReference>
<accession>A0A835ZKL9</accession>
<protein>
    <submittedName>
        <fullName evidence="9">Thiamine monophosphate synthase</fullName>
    </submittedName>
</protein>
<dbReference type="InterPro" id="IPR013749">
    <property type="entry name" value="PM/HMP-P_kinase-1"/>
</dbReference>
<evidence type="ECO:0000256" key="5">
    <source>
        <dbReference type="ARBA" id="ARBA00022840"/>
    </source>
</evidence>
<evidence type="ECO:0000256" key="1">
    <source>
        <dbReference type="ARBA" id="ARBA00001946"/>
    </source>
</evidence>
<evidence type="ECO:0000256" key="2">
    <source>
        <dbReference type="ARBA" id="ARBA00022679"/>
    </source>
</evidence>
<dbReference type="InterPro" id="IPR013785">
    <property type="entry name" value="Aldolase_TIM"/>
</dbReference>
<name>A0A835ZKL9_9STRA</name>
<dbReference type="InterPro" id="IPR022998">
    <property type="entry name" value="ThiamineP_synth_TenI"/>
</dbReference>
<comment type="caution">
    <text evidence="9">The sequence shown here is derived from an EMBL/GenBank/DDBJ whole genome shotgun (WGS) entry which is preliminary data.</text>
</comment>
<gene>
    <name evidence="9" type="ORF">JKP88DRAFT_351814</name>
</gene>
<dbReference type="SUPFAM" id="SSF51391">
    <property type="entry name" value="Thiamin phosphate synthase"/>
    <property type="match status" value="1"/>
</dbReference>
<dbReference type="OrthoDB" id="10028886at2759"/>
<dbReference type="InterPro" id="IPR036206">
    <property type="entry name" value="ThiamineP_synth_sf"/>
</dbReference>
<feature type="domain" description="Pyridoxamine kinase/Phosphomethylpyrimidine kinase" evidence="8">
    <location>
        <begin position="15"/>
        <end position="259"/>
    </location>
</feature>
<dbReference type="Proteomes" id="UP000664859">
    <property type="component" value="Unassembled WGS sequence"/>
</dbReference>
<comment type="cofactor">
    <cofactor evidence="1">
        <name>Mg(2+)</name>
        <dbReference type="ChEBI" id="CHEBI:18420"/>
    </cofactor>
</comment>
<evidence type="ECO:0000256" key="3">
    <source>
        <dbReference type="ARBA" id="ARBA00022741"/>
    </source>
</evidence>
<reference evidence="9" key="1">
    <citation type="submission" date="2021-02" db="EMBL/GenBank/DDBJ databases">
        <title>First Annotated Genome of the Yellow-green Alga Tribonema minus.</title>
        <authorList>
            <person name="Mahan K.M."/>
        </authorList>
    </citation>
    <scope>NUCLEOTIDE SEQUENCE</scope>
    <source>
        <strain evidence="9">UTEX B ZZ1240</strain>
    </source>
</reference>
<evidence type="ECO:0000256" key="4">
    <source>
        <dbReference type="ARBA" id="ARBA00022777"/>
    </source>
</evidence>
<dbReference type="PANTHER" id="PTHR20858">
    <property type="entry name" value="PHOSPHOMETHYLPYRIMIDINE KINASE"/>
    <property type="match status" value="1"/>
</dbReference>
<keyword evidence="2" id="KW-0808">Transferase</keyword>
<evidence type="ECO:0000313" key="10">
    <source>
        <dbReference type="Proteomes" id="UP000664859"/>
    </source>
</evidence>
<proteinExistence type="predicted"/>
<evidence type="ECO:0000256" key="6">
    <source>
        <dbReference type="ARBA" id="ARBA00023268"/>
    </source>
</evidence>
<keyword evidence="3" id="KW-0547">Nucleotide-binding</keyword>
<evidence type="ECO:0000313" key="9">
    <source>
        <dbReference type="EMBL" id="KAG5192649.1"/>
    </source>
</evidence>
<dbReference type="FunFam" id="3.40.1190.20:FF:000003">
    <property type="entry name" value="Phosphomethylpyrimidine kinase ThiD"/>
    <property type="match status" value="1"/>
</dbReference>